<dbReference type="EMBL" id="JACCBS010000002">
    <property type="protein sequence ID" value="NYE57527.1"/>
    <property type="molecule type" value="Genomic_DNA"/>
</dbReference>
<name>A0ABX2R8M4_9THEO</name>
<comment type="caution">
    <text evidence="1">The sequence shown here is derived from an EMBL/GenBank/DDBJ whole genome shotgun (WGS) entry which is preliminary data.</text>
</comment>
<protein>
    <submittedName>
        <fullName evidence="1">Uncharacterized protein</fullName>
    </submittedName>
</protein>
<dbReference type="Proteomes" id="UP000604066">
    <property type="component" value="Unassembled WGS sequence"/>
</dbReference>
<dbReference type="RefSeq" id="WP_154652714.1">
    <property type="nucleotide sequence ID" value="NZ_ATYG01000009.1"/>
</dbReference>
<reference evidence="1 2" key="1">
    <citation type="submission" date="2020-07" db="EMBL/GenBank/DDBJ databases">
        <title>Genomic Encyclopedia of Type Strains, Phase III (KMG-III): the genomes of soil and plant-associated and newly described type strains.</title>
        <authorList>
            <person name="Whitman W."/>
        </authorList>
    </citation>
    <scope>NUCLEOTIDE SEQUENCE [LARGE SCALE GENOMIC DNA]</scope>
    <source>
        <strain evidence="1 2">DSM 11255</strain>
    </source>
</reference>
<organism evidence="1 2">
    <name type="scientific">Carboxydothermus ferrireducens DSM 11255</name>
    <dbReference type="NCBI Taxonomy" id="1119529"/>
    <lineage>
        <taxon>Bacteria</taxon>
        <taxon>Bacillati</taxon>
        <taxon>Bacillota</taxon>
        <taxon>Clostridia</taxon>
        <taxon>Thermoanaerobacterales</taxon>
        <taxon>Thermoanaerobacteraceae</taxon>
        <taxon>Carboxydothermus</taxon>
    </lineage>
</organism>
<proteinExistence type="predicted"/>
<evidence type="ECO:0000313" key="2">
    <source>
        <dbReference type="Proteomes" id="UP000604066"/>
    </source>
</evidence>
<sequence>MTPAKTLNVWVIDKTVPVSDFQEHKGLFWTLNFLKVKDQDGRNYNFHQDYFGFFPKGDDYEIREIKGQKPDLIYLADTYGVYSNDLNQENKEGTRSSLVYGGLTEIELYKIKAQLKGGTTLVSEFNTIESPTSEKVSSELQKIFGIKWSG</sequence>
<evidence type="ECO:0000313" key="1">
    <source>
        <dbReference type="EMBL" id="NYE57527.1"/>
    </source>
</evidence>
<keyword evidence="2" id="KW-1185">Reference proteome</keyword>
<gene>
    <name evidence="1" type="ORF">HDG70_001242</name>
</gene>
<accession>A0ABX2R8M4</accession>